<gene>
    <name evidence="1" type="ORF">HYPSUDRAFT_54216</name>
</gene>
<organism evidence="1 2">
    <name type="scientific">Hypholoma sublateritium (strain FD-334 SS-4)</name>
    <dbReference type="NCBI Taxonomy" id="945553"/>
    <lineage>
        <taxon>Eukaryota</taxon>
        <taxon>Fungi</taxon>
        <taxon>Dikarya</taxon>
        <taxon>Basidiomycota</taxon>
        <taxon>Agaricomycotina</taxon>
        <taxon>Agaricomycetes</taxon>
        <taxon>Agaricomycetidae</taxon>
        <taxon>Agaricales</taxon>
        <taxon>Agaricineae</taxon>
        <taxon>Strophariaceae</taxon>
        <taxon>Hypholoma</taxon>
    </lineage>
</organism>
<dbReference type="AlphaFoldDB" id="A0A0D2NYJ6"/>
<dbReference type="OrthoDB" id="3010499at2759"/>
<sequence>MTEETYSNSTTAKVYFYKQRKDADNIDIFIKPTTSDARVPNSLKKIFGGAGMGIFDSVVNLSGEFRFLVQLYFLELTVSFSNLGLINGTLYYNDAKELKNEYTYNVTSTKDSDNKVFCTIKGQREKITSNGTVIYYFKFVASDCFSGDDSVDILEKSFINSAYWLDDT</sequence>
<reference evidence="2" key="1">
    <citation type="submission" date="2014-04" db="EMBL/GenBank/DDBJ databases">
        <title>Evolutionary Origins and Diversification of the Mycorrhizal Mutualists.</title>
        <authorList>
            <consortium name="DOE Joint Genome Institute"/>
            <consortium name="Mycorrhizal Genomics Consortium"/>
            <person name="Kohler A."/>
            <person name="Kuo A."/>
            <person name="Nagy L.G."/>
            <person name="Floudas D."/>
            <person name="Copeland A."/>
            <person name="Barry K.W."/>
            <person name="Cichocki N."/>
            <person name="Veneault-Fourrey C."/>
            <person name="LaButti K."/>
            <person name="Lindquist E.A."/>
            <person name="Lipzen A."/>
            <person name="Lundell T."/>
            <person name="Morin E."/>
            <person name="Murat C."/>
            <person name="Riley R."/>
            <person name="Ohm R."/>
            <person name="Sun H."/>
            <person name="Tunlid A."/>
            <person name="Henrissat B."/>
            <person name="Grigoriev I.V."/>
            <person name="Hibbett D.S."/>
            <person name="Martin F."/>
        </authorList>
    </citation>
    <scope>NUCLEOTIDE SEQUENCE [LARGE SCALE GENOMIC DNA]</scope>
    <source>
        <strain evidence="2">FD-334 SS-4</strain>
    </source>
</reference>
<dbReference type="Proteomes" id="UP000054270">
    <property type="component" value="Unassembled WGS sequence"/>
</dbReference>
<evidence type="ECO:0000313" key="1">
    <source>
        <dbReference type="EMBL" id="KJA23789.1"/>
    </source>
</evidence>
<protein>
    <submittedName>
        <fullName evidence="1">Uncharacterized protein</fullName>
    </submittedName>
</protein>
<name>A0A0D2NYJ6_HYPSF</name>
<evidence type="ECO:0000313" key="2">
    <source>
        <dbReference type="Proteomes" id="UP000054270"/>
    </source>
</evidence>
<keyword evidence="2" id="KW-1185">Reference proteome</keyword>
<proteinExistence type="predicted"/>
<accession>A0A0D2NYJ6</accession>
<dbReference type="EMBL" id="KN817541">
    <property type="protein sequence ID" value="KJA23789.1"/>
    <property type="molecule type" value="Genomic_DNA"/>
</dbReference>